<gene>
    <name evidence="2" type="ORF">NDM98_20565</name>
</gene>
<evidence type="ECO:0000256" key="1">
    <source>
        <dbReference type="SAM" id="Phobius"/>
    </source>
</evidence>
<name>A0ABT0XP08_9BACI</name>
<organism evidence="2 3">
    <name type="scientific">Alkalicoccobacillus plakortidis</name>
    <dbReference type="NCBI Taxonomy" id="444060"/>
    <lineage>
        <taxon>Bacteria</taxon>
        <taxon>Bacillati</taxon>
        <taxon>Bacillota</taxon>
        <taxon>Bacilli</taxon>
        <taxon>Bacillales</taxon>
        <taxon>Bacillaceae</taxon>
        <taxon>Alkalicoccobacillus</taxon>
    </lineage>
</organism>
<reference evidence="2" key="1">
    <citation type="submission" date="2022-06" db="EMBL/GenBank/DDBJ databases">
        <title>Alkalicoccobacillus porphyridii sp. nov., isolated from a marine red alga, Porphyridium purpureum and reclassification of Shouchella plakortidis and Shouchella gibsonii as Alkalicoccobacillus plakortidis comb. nov. and Alkalicoccobacillus gibsonii comb. nov.</title>
        <authorList>
            <person name="Kim K.H."/>
            <person name="Lee J.K."/>
            <person name="Han D.M."/>
            <person name="Baek J.H."/>
            <person name="Jeon C.O."/>
        </authorList>
    </citation>
    <scope>NUCLEOTIDE SEQUENCE</scope>
    <source>
        <strain evidence="2">DSM 19153</strain>
    </source>
</reference>
<feature type="transmembrane region" description="Helical" evidence="1">
    <location>
        <begin position="7"/>
        <end position="29"/>
    </location>
</feature>
<feature type="transmembrane region" description="Helical" evidence="1">
    <location>
        <begin position="49"/>
        <end position="67"/>
    </location>
</feature>
<sequence>MRKIIFSIFVASVFLFTVLGTVLVFGQMLGLFTFQASWVIGLDEHLAKIVYFMTSIAAFSGYLLSYYKKPVLKEEGN</sequence>
<comment type="caution">
    <text evidence="2">The sequence shown here is derived from an EMBL/GenBank/DDBJ whole genome shotgun (WGS) entry which is preliminary data.</text>
</comment>
<protein>
    <submittedName>
        <fullName evidence="2">Uncharacterized protein</fullName>
    </submittedName>
</protein>
<dbReference type="EMBL" id="JAMQJY010000005">
    <property type="protein sequence ID" value="MCM2677601.1"/>
    <property type="molecule type" value="Genomic_DNA"/>
</dbReference>
<accession>A0ABT0XP08</accession>
<keyword evidence="3" id="KW-1185">Reference proteome</keyword>
<dbReference type="Proteomes" id="UP001203665">
    <property type="component" value="Unassembled WGS sequence"/>
</dbReference>
<proteinExistence type="predicted"/>
<keyword evidence="1" id="KW-0812">Transmembrane</keyword>
<keyword evidence="1" id="KW-0472">Membrane</keyword>
<keyword evidence="1" id="KW-1133">Transmembrane helix</keyword>
<evidence type="ECO:0000313" key="2">
    <source>
        <dbReference type="EMBL" id="MCM2677601.1"/>
    </source>
</evidence>
<dbReference type="RefSeq" id="WP_251611412.1">
    <property type="nucleotide sequence ID" value="NZ_JAMQJY010000005.1"/>
</dbReference>
<evidence type="ECO:0000313" key="3">
    <source>
        <dbReference type="Proteomes" id="UP001203665"/>
    </source>
</evidence>